<comment type="caution">
    <text evidence="1">The sequence shown here is derived from an EMBL/GenBank/DDBJ whole genome shotgun (WGS) entry which is preliminary data.</text>
</comment>
<sequence length="191" mass="21310">MSMESYTGSDPKCIYLTDLFDQEIEPAFEPFIKWANTGDYSYVGQNELVVHASTYLFAKEQINNGELEALALSEATALCAGSEYESAKAFELGLPQAVQIIYGRAGDQESNEKPPFKTPHNVEDLTHVGRLIEDPFERLLAHFAAVSIDQLRQTGRFLSLINKNRRFAAQVLLFVKRGLPLSVDQNGNHAI</sequence>
<gene>
    <name evidence="1" type="ORF">Dda_1651</name>
</gene>
<keyword evidence="2" id="KW-1185">Reference proteome</keyword>
<protein>
    <submittedName>
        <fullName evidence="1">Uncharacterized protein</fullName>
    </submittedName>
</protein>
<dbReference type="EMBL" id="JAQGDS010000002">
    <property type="protein sequence ID" value="KAJ6263092.1"/>
    <property type="molecule type" value="Genomic_DNA"/>
</dbReference>
<name>A0AAD6NLZ7_DREDA</name>
<dbReference type="AlphaFoldDB" id="A0AAD6NLZ7"/>
<evidence type="ECO:0000313" key="1">
    <source>
        <dbReference type="EMBL" id="KAJ6263092.1"/>
    </source>
</evidence>
<evidence type="ECO:0000313" key="2">
    <source>
        <dbReference type="Proteomes" id="UP001221413"/>
    </source>
</evidence>
<reference evidence="1" key="1">
    <citation type="submission" date="2023-01" db="EMBL/GenBank/DDBJ databases">
        <title>The chitinases involved in constricting ring structure development in the nematode-trapping fungus Drechslerella dactyloides.</title>
        <authorList>
            <person name="Wang R."/>
            <person name="Zhang L."/>
            <person name="Tang P."/>
            <person name="Li S."/>
            <person name="Liang L."/>
        </authorList>
    </citation>
    <scope>NUCLEOTIDE SEQUENCE</scope>
    <source>
        <strain evidence="1">YMF1.00031</strain>
    </source>
</reference>
<accession>A0AAD6NLZ7</accession>
<dbReference type="Proteomes" id="UP001221413">
    <property type="component" value="Unassembled WGS sequence"/>
</dbReference>
<organism evidence="1 2">
    <name type="scientific">Drechslerella dactyloides</name>
    <name type="common">Nematode-trapping fungus</name>
    <name type="synonym">Arthrobotrys dactyloides</name>
    <dbReference type="NCBI Taxonomy" id="74499"/>
    <lineage>
        <taxon>Eukaryota</taxon>
        <taxon>Fungi</taxon>
        <taxon>Dikarya</taxon>
        <taxon>Ascomycota</taxon>
        <taxon>Pezizomycotina</taxon>
        <taxon>Orbiliomycetes</taxon>
        <taxon>Orbiliales</taxon>
        <taxon>Orbiliaceae</taxon>
        <taxon>Drechslerella</taxon>
    </lineage>
</organism>
<proteinExistence type="predicted"/>